<comment type="caution">
    <text evidence="2">The sequence shown here is derived from an EMBL/GenBank/DDBJ whole genome shotgun (WGS) entry which is preliminary data.</text>
</comment>
<name>A0ABU2K7F0_9ACTN</name>
<evidence type="ECO:0000313" key="3">
    <source>
        <dbReference type="Proteomes" id="UP001183222"/>
    </source>
</evidence>
<reference evidence="3" key="1">
    <citation type="submission" date="2023-07" db="EMBL/GenBank/DDBJ databases">
        <title>30 novel species of actinomycetes from the DSMZ collection.</title>
        <authorList>
            <person name="Nouioui I."/>
        </authorList>
    </citation>
    <scope>NUCLEOTIDE SEQUENCE [LARGE SCALE GENOMIC DNA]</scope>
    <source>
        <strain evidence="3">DSM 46792</strain>
    </source>
</reference>
<dbReference type="RefSeq" id="WP_311344948.1">
    <property type="nucleotide sequence ID" value="NZ_JAVREI010000005.1"/>
</dbReference>
<dbReference type="EMBL" id="JAVREI010000005">
    <property type="protein sequence ID" value="MDT0276129.1"/>
    <property type="molecule type" value="Genomic_DNA"/>
</dbReference>
<feature type="region of interest" description="Disordered" evidence="1">
    <location>
        <begin position="70"/>
        <end position="92"/>
    </location>
</feature>
<organism evidence="2 3">
    <name type="scientific">Blastococcus goldschmidtiae</name>
    <dbReference type="NCBI Taxonomy" id="3075546"/>
    <lineage>
        <taxon>Bacteria</taxon>
        <taxon>Bacillati</taxon>
        <taxon>Actinomycetota</taxon>
        <taxon>Actinomycetes</taxon>
        <taxon>Geodermatophilales</taxon>
        <taxon>Geodermatophilaceae</taxon>
        <taxon>Blastococcus</taxon>
    </lineage>
</organism>
<proteinExistence type="predicted"/>
<evidence type="ECO:0000313" key="2">
    <source>
        <dbReference type="EMBL" id="MDT0276129.1"/>
    </source>
</evidence>
<accession>A0ABU2K7F0</accession>
<gene>
    <name evidence="2" type="ORF">RM425_09475</name>
</gene>
<feature type="compositionally biased region" description="Basic and acidic residues" evidence="1">
    <location>
        <begin position="74"/>
        <end position="85"/>
    </location>
</feature>
<dbReference type="Proteomes" id="UP001183222">
    <property type="component" value="Unassembled WGS sequence"/>
</dbReference>
<keyword evidence="3" id="KW-1185">Reference proteome</keyword>
<protein>
    <submittedName>
        <fullName evidence="2">Uncharacterized protein</fullName>
    </submittedName>
</protein>
<sequence length="92" mass="10040">MKPGTTYSVTLSGYDLMTLGAGLKAYLRAFAEHRELDGGATHPDDEWQRLQRHVGELIWRLEDAGAESGTLVIHSDEAVEPRGEEQSDGGAD</sequence>
<evidence type="ECO:0000256" key="1">
    <source>
        <dbReference type="SAM" id="MobiDB-lite"/>
    </source>
</evidence>